<evidence type="ECO:0000313" key="2">
    <source>
        <dbReference type="Proteomes" id="UP001642487"/>
    </source>
</evidence>
<organism evidence="1 2">
    <name type="scientific">Citrullus colocynthis</name>
    <name type="common">colocynth</name>
    <dbReference type="NCBI Taxonomy" id="252529"/>
    <lineage>
        <taxon>Eukaryota</taxon>
        <taxon>Viridiplantae</taxon>
        <taxon>Streptophyta</taxon>
        <taxon>Embryophyta</taxon>
        <taxon>Tracheophyta</taxon>
        <taxon>Spermatophyta</taxon>
        <taxon>Magnoliopsida</taxon>
        <taxon>eudicotyledons</taxon>
        <taxon>Gunneridae</taxon>
        <taxon>Pentapetalae</taxon>
        <taxon>rosids</taxon>
        <taxon>fabids</taxon>
        <taxon>Cucurbitales</taxon>
        <taxon>Cucurbitaceae</taxon>
        <taxon>Benincaseae</taxon>
        <taxon>Citrullus</taxon>
    </lineage>
</organism>
<accession>A0ABP0Y5D4</accession>
<protein>
    <submittedName>
        <fullName evidence="1">Uncharacterized protein</fullName>
    </submittedName>
</protein>
<proteinExistence type="predicted"/>
<gene>
    <name evidence="1" type="ORF">CITCOLO1_LOCUS5666</name>
</gene>
<name>A0ABP0Y5D4_9ROSI</name>
<dbReference type="Proteomes" id="UP001642487">
    <property type="component" value="Chromosome 11"/>
</dbReference>
<sequence length="74" mass="8160">MKLQTSGLSSPFRSSAASLLVPQPNHPHLVPSLVVVHRLLRFCHIAIGRLAAAGWRFQLKFEIVLGHLILSVLI</sequence>
<evidence type="ECO:0000313" key="1">
    <source>
        <dbReference type="EMBL" id="CAK9313927.1"/>
    </source>
</evidence>
<keyword evidence="2" id="KW-1185">Reference proteome</keyword>
<dbReference type="EMBL" id="OZ021745">
    <property type="protein sequence ID" value="CAK9313927.1"/>
    <property type="molecule type" value="Genomic_DNA"/>
</dbReference>
<reference evidence="1 2" key="1">
    <citation type="submission" date="2024-03" db="EMBL/GenBank/DDBJ databases">
        <authorList>
            <person name="Gkanogiannis A."/>
            <person name="Becerra Lopez-Lavalle L."/>
        </authorList>
    </citation>
    <scope>NUCLEOTIDE SEQUENCE [LARGE SCALE GENOMIC DNA]</scope>
</reference>